<organism evidence="1">
    <name type="scientific">Streptomyces sp. SID12501</name>
    <dbReference type="NCBI Taxonomy" id="2706042"/>
    <lineage>
        <taxon>Bacteria</taxon>
        <taxon>Bacillati</taxon>
        <taxon>Actinomycetota</taxon>
        <taxon>Actinomycetes</taxon>
        <taxon>Kitasatosporales</taxon>
        <taxon>Streptomycetaceae</taxon>
        <taxon>Streptomyces</taxon>
    </lineage>
</organism>
<sequence>MFEIRIICDPADTNRIVAALDTTFATGTVTVEPARDGKRTRLYAHVDHRAEQGPWPTPEAAYAFAPSIVREIAWTARTARTVIDLPFNGDDGREYWLRKAALLDRIALHDEQAGITSDADTAATQAARRFVDHDRDNSGGHPSGPIRAAYPRAAAESRGYVRQEYAHWAKHQ</sequence>
<comment type="caution">
    <text evidence="1">The sequence shown here is derived from an EMBL/GenBank/DDBJ whole genome shotgun (WGS) entry which is preliminary data.</text>
</comment>
<protein>
    <submittedName>
        <fullName evidence="1">Uncharacterized protein</fullName>
    </submittedName>
</protein>
<proteinExistence type="predicted"/>
<gene>
    <name evidence="1" type="ORF">G3I71_03925</name>
</gene>
<dbReference type="EMBL" id="JAAGLU010000003">
    <property type="protein sequence ID" value="NEC85025.1"/>
    <property type="molecule type" value="Genomic_DNA"/>
</dbReference>
<evidence type="ECO:0000313" key="1">
    <source>
        <dbReference type="EMBL" id="NEC85025.1"/>
    </source>
</evidence>
<dbReference type="RefSeq" id="WP_164312496.1">
    <property type="nucleotide sequence ID" value="NZ_JAAGLU010000003.1"/>
</dbReference>
<dbReference type="AlphaFoldDB" id="A0A6B3BK58"/>
<accession>A0A6B3BK58</accession>
<reference evidence="1" key="1">
    <citation type="submission" date="2020-01" db="EMBL/GenBank/DDBJ databases">
        <title>Insect and environment-associated Actinomycetes.</title>
        <authorList>
            <person name="Currrie C."/>
            <person name="Chevrette M."/>
            <person name="Carlson C."/>
            <person name="Stubbendieck R."/>
            <person name="Wendt-Pienkowski E."/>
        </authorList>
    </citation>
    <scope>NUCLEOTIDE SEQUENCE</scope>
    <source>
        <strain evidence="1">SID12501</strain>
    </source>
</reference>
<name>A0A6B3BK58_9ACTN</name>